<evidence type="ECO:0000259" key="7">
    <source>
        <dbReference type="PROSITE" id="PS50103"/>
    </source>
</evidence>
<feature type="compositionally biased region" description="Basic residues" evidence="6">
    <location>
        <begin position="323"/>
        <end position="333"/>
    </location>
</feature>
<accession>A0A8S1R932</accession>
<organism evidence="8 9">
    <name type="scientific">Paramecium sonneborni</name>
    <dbReference type="NCBI Taxonomy" id="65129"/>
    <lineage>
        <taxon>Eukaryota</taxon>
        <taxon>Sar</taxon>
        <taxon>Alveolata</taxon>
        <taxon>Ciliophora</taxon>
        <taxon>Intramacronucleata</taxon>
        <taxon>Oligohymenophorea</taxon>
        <taxon>Peniculida</taxon>
        <taxon>Parameciidae</taxon>
        <taxon>Paramecium</taxon>
    </lineage>
</organism>
<comment type="caution">
    <text evidence="8">The sequence shown here is derived from an EMBL/GenBank/DDBJ whole genome shotgun (WGS) entry which is preliminary data.</text>
</comment>
<proteinExistence type="predicted"/>
<dbReference type="PANTHER" id="PTHR14493">
    <property type="entry name" value="UNKEMPT FAMILY MEMBER"/>
    <property type="match status" value="1"/>
</dbReference>
<dbReference type="AlphaFoldDB" id="A0A8S1R932"/>
<dbReference type="InterPro" id="IPR045234">
    <property type="entry name" value="Unkempt-like"/>
</dbReference>
<name>A0A8S1R932_9CILI</name>
<evidence type="ECO:0000256" key="5">
    <source>
        <dbReference type="PROSITE-ProRule" id="PRU00723"/>
    </source>
</evidence>
<evidence type="ECO:0000256" key="1">
    <source>
        <dbReference type="ARBA" id="ARBA00022723"/>
    </source>
</evidence>
<dbReference type="PROSITE" id="PS50103">
    <property type="entry name" value="ZF_C3H1"/>
    <property type="match status" value="1"/>
</dbReference>
<feature type="zinc finger region" description="C3H1-type" evidence="5">
    <location>
        <begin position="61"/>
        <end position="86"/>
    </location>
</feature>
<feature type="region of interest" description="Disordered" evidence="6">
    <location>
        <begin position="304"/>
        <end position="351"/>
    </location>
</feature>
<dbReference type="InterPro" id="IPR057444">
    <property type="entry name" value="Znf-CCCH_AtC3H23-like"/>
</dbReference>
<reference evidence="8" key="1">
    <citation type="submission" date="2021-01" db="EMBL/GenBank/DDBJ databases">
        <authorList>
            <consortium name="Genoscope - CEA"/>
            <person name="William W."/>
        </authorList>
    </citation>
    <scope>NUCLEOTIDE SEQUENCE</scope>
</reference>
<dbReference type="InterPro" id="IPR000571">
    <property type="entry name" value="Znf_CCCH"/>
</dbReference>
<keyword evidence="4" id="KW-0238">DNA-binding</keyword>
<dbReference type="SMART" id="SM00356">
    <property type="entry name" value="ZnF_C3H1"/>
    <property type="match status" value="4"/>
</dbReference>
<dbReference type="OrthoDB" id="20534at2759"/>
<evidence type="ECO:0000256" key="2">
    <source>
        <dbReference type="ARBA" id="ARBA00022771"/>
    </source>
</evidence>
<dbReference type="Pfam" id="PF25512">
    <property type="entry name" value="zf-CCCH_AtC3H23"/>
    <property type="match status" value="1"/>
</dbReference>
<dbReference type="Proteomes" id="UP000692954">
    <property type="component" value="Unassembled WGS sequence"/>
</dbReference>
<keyword evidence="9" id="KW-1185">Reference proteome</keyword>
<feature type="domain" description="C3H1-type" evidence="7">
    <location>
        <begin position="61"/>
        <end position="86"/>
    </location>
</feature>
<keyword evidence="3 5" id="KW-0862">Zinc</keyword>
<keyword evidence="1 5" id="KW-0479">Metal-binding</keyword>
<dbReference type="PANTHER" id="PTHR14493:SF50">
    <property type="entry name" value="RING FINGER PROTEIN UNKEMPT"/>
    <property type="match status" value="1"/>
</dbReference>
<evidence type="ECO:0000313" key="8">
    <source>
        <dbReference type="EMBL" id="CAD8123843.1"/>
    </source>
</evidence>
<gene>
    <name evidence="8" type="ORF">PSON_ATCC_30995.1.T1470119</name>
</gene>
<protein>
    <recommendedName>
        <fullName evidence="7">C3H1-type domain-containing protein</fullName>
    </recommendedName>
</protein>
<dbReference type="GO" id="GO:0008270">
    <property type="term" value="F:zinc ion binding"/>
    <property type="evidence" value="ECO:0007669"/>
    <property type="project" value="UniProtKB-KW"/>
</dbReference>
<dbReference type="EMBL" id="CAJJDN010000147">
    <property type="protein sequence ID" value="CAD8123843.1"/>
    <property type="molecule type" value="Genomic_DNA"/>
</dbReference>
<evidence type="ECO:0000256" key="4">
    <source>
        <dbReference type="ARBA" id="ARBA00023125"/>
    </source>
</evidence>
<keyword evidence="2 5" id="KW-0863">Zinc-finger</keyword>
<evidence type="ECO:0000256" key="6">
    <source>
        <dbReference type="SAM" id="MobiDB-lite"/>
    </source>
</evidence>
<evidence type="ECO:0000256" key="3">
    <source>
        <dbReference type="ARBA" id="ARBA00022833"/>
    </source>
</evidence>
<sequence length="437" mass="52282">MNLRKVRSHENSYTNLDQQRKIDCAQFKTQACNQQHASTHKKFCPYYHDESDRRRDPHQFKYKCQICPQYEQCPNGDLCVFSHNKVEQVYHPNRYKSKYCVQNKDCEYGMYCSFAHNEHELRIPLKLEQLVQDKKFWMLNYKTIWCPYIVAHDRAGCVYAHNAQDFRRDPQLLQPKECQYWNKTDQIQRYDQGGCPDQENCLNCHGWKEYEYHPLIYKTKPCAQPNCQKKECPFFHNDQERRIPKQQNEKQWIIEEPYTQNVLRIPYKSNSNYQGPIIPNYIPQDLNREKMEVGQPLELFSSITTSSNPLSRRGSDFSDGQKKKLNNQRKYHRTAPTTPDQKQQQQQQTKNKLIKYSRRLQDELWKISGSDFILHTLEGMKITEMSLMQMSEPNLLSLNISDQQKQYLIQALFNIKQEKNYDEKHDDELLKESAGQF</sequence>
<evidence type="ECO:0000313" key="9">
    <source>
        <dbReference type="Proteomes" id="UP000692954"/>
    </source>
</evidence>
<dbReference type="GO" id="GO:0003677">
    <property type="term" value="F:DNA binding"/>
    <property type="evidence" value="ECO:0007669"/>
    <property type="project" value="UniProtKB-KW"/>
</dbReference>
<feature type="compositionally biased region" description="Basic and acidic residues" evidence="6">
    <location>
        <begin position="313"/>
        <end position="322"/>
    </location>
</feature>